<dbReference type="InterPro" id="IPR004242">
    <property type="entry name" value="Transposase_21"/>
</dbReference>
<gene>
    <name evidence="1" type="ORF">Tci_063538</name>
</gene>
<name>A0A6L2NZF9_TANCI</name>
<dbReference type="PANTHER" id="PTHR10775:SF180">
    <property type="entry name" value="TRANSPOSON, EN_SPM-LIKE, TRANSPOSASE-ASSOCIATED DOMAIN PROTEIN-RELATED"/>
    <property type="match status" value="1"/>
</dbReference>
<keyword evidence="1" id="KW-0808">Transferase</keyword>
<evidence type="ECO:0000313" key="1">
    <source>
        <dbReference type="EMBL" id="GEU91560.1"/>
    </source>
</evidence>
<dbReference type="EMBL" id="BKCJ010010431">
    <property type="protein sequence ID" value="GEU91560.1"/>
    <property type="molecule type" value="Genomic_DNA"/>
</dbReference>
<dbReference type="GO" id="GO:0003964">
    <property type="term" value="F:RNA-directed DNA polymerase activity"/>
    <property type="evidence" value="ECO:0007669"/>
    <property type="project" value="UniProtKB-KW"/>
</dbReference>
<dbReference type="AlphaFoldDB" id="A0A6L2NZF9"/>
<dbReference type="PANTHER" id="PTHR10775">
    <property type="entry name" value="OS08G0208400 PROTEIN"/>
    <property type="match status" value="1"/>
</dbReference>
<protein>
    <submittedName>
        <fullName evidence="1">Reverse transcriptase domain-containing protein</fullName>
    </submittedName>
</protein>
<accession>A0A6L2NZF9</accession>
<organism evidence="1">
    <name type="scientific">Tanacetum cinerariifolium</name>
    <name type="common">Dalmatian daisy</name>
    <name type="synonym">Chrysanthemum cinerariifolium</name>
    <dbReference type="NCBI Taxonomy" id="118510"/>
    <lineage>
        <taxon>Eukaryota</taxon>
        <taxon>Viridiplantae</taxon>
        <taxon>Streptophyta</taxon>
        <taxon>Embryophyta</taxon>
        <taxon>Tracheophyta</taxon>
        <taxon>Spermatophyta</taxon>
        <taxon>Magnoliopsida</taxon>
        <taxon>eudicotyledons</taxon>
        <taxon>Gunneridae</taxon>
        <taxon>Pentapetalae</taxon>
        <taxon>asterids</taxon>
        <taxon>campanulids</taxon>
        <taxon>Asterales</taxon>
        <taxon>Asteraceae</taxon>
        <taxon>Asteroideae</taxon>
        <taxon>Anthemideae</taxon>
        <taxon>Anthemidinae</taxon>
        <taxon>Tanacetum</taxon>
    </lineage>
</organism>
<proteinExistence type="predicted"/>
<keyword evidence="1" id="KW-0695">RNA-directed DNA polymerase</keyword>
<dbReference type="Pfam" id="PF02992">
    <property type="entry name" value="Transposase_21"/>
    <property type="match status" value="1"/>
</dbReference>
<reference evidence="1" key="1">
    <citation type="journal article" date="2019" name="Sci. Rep.">
        <title>Draft genome of Tanacetum cinerariifolium, the natural source of mosquito coil.</title>
        <authorList>
            <person name="Yamashiro T."/>
            <person name="Shiraishi A."/>
            <person name="Satake H."/>
            <person name="Nakayama K."/>
        </authorList>
    </citation>
    <scope>NUCLEOTIDE SEQUENCE</scope>
</reference>
<sequence length="857" mass="97699">MLTYFIENGILQDSFEPSNDNTNIVNALQGPFVVKQDPGKNSSQSPLQINHHCCYGYGNLLEGIFCHQCTCKLCGNGAHYGYNCLQKVPIIPNLEPFNNQTIDELPQTVPSFDPICYSEDGNSFTYDSKSNLVHDYPNVFDPPSQPPLYSCEFCRNDARLLDYTIAITHKEPDNSLSMGDEHLDTISATESNEFIKSSVENLVPNLSESEGEYDDDQSFYDEDIPKEIYSNPLFDEEIISIKIDLHHFNDESDLIESLLNHDSSIISSSSKIDSFFDEFAGELTLLKSILPGINETNCDPEEEIRLIKRMLYDNSSPRPPKEFISEISDTAFESFSPFPIPVEDSDSLMKEIELSFTPDDPMPPGIEEDDYDSERDILILEELLSNDSFSLPENESFHFDIPSSSRPPAKPPDGIIGILNVKVIGDISEHKVPMPRLMSTQPTLVPNQEKSPDLLSHQSHKAFQPSTECPIMIYGRNTPILDGLKQPRNDIDVYLEPLIDDMIDLWDKGVEVYDDESLISLLLNIKGKTKDMINARKDMVEMGIRDELAPQEIGNKRTYFPAACYTLSNAKKIKFEYLHDIKVPSGYSANIKKLVSMKDLKLIGNFIVKGMSSQQKSKFFKDVKHYFWDDPYLFKNCADQVIRRCVSGQEAIEILKAYHYGPTGGHHGPNYTARNTAGDHRKVQINELNELRDQAYKNSLIYKEKIKRFHDSKIKNRVFNIGDRVLLFNSRLKIFSDKLKSRRSGPFKISQVYPYGTVELSQPDGPNFKVSGHRLKHYFGDDTAGDHRKVQINELNELRDQAYENSLIYKEKTKRLHNSKIKNHVFNIGDRVLLFKSRLKIFSGKLKSRWSGPFTIS</sequence>
<comment type="caution">
    <text evidence="1">The sequence shown here is derived from an EMBL/GenBank/DDBJ whole genome shotgun (WGS) entry which is preliminary data.</text>
</comment>
<keyword evidence="1" id="KW-0548">Nucleotidyltransferase</keyword>